<keyword evidence="5 9" id="KW-0812">Transmembrane</keyword>
<dbReference type="Gene3D" id="1.10.3720.10">
    <property type="entry name" value="MetI-like"/>
    <property type="match status" value="2"/>
</dbReference>
<dbReference type="Proteomes" id="UP000460650">
    <property type="component" value="Unassembled WGS sequence"/>
</dbReference>
<dbReference type="GO" id="GO:0006865">
    <property type="term" value="P:amino acid transport"/>
    <property type="evidence" value="ECO:0007669"/>
    <property type="project" value="UniProtKB-KW"/>
</dbReference>
<evidence type="ECO:0000256" key="5">
    <source>
        <dbReference type="ARBA" id="ARBA00022692"/>
    </source>
</evidence>
<dbReference type="GO" id="GO:0022857">
    <property type="term" value="F:transmembrane transporter activity"/>
    <property type="evidence" value="ECO:0007669"/>
    <property type="project" value="InterPro"/>
</dbReference>
<accession>A0A7V7VW43</accession>
<evidence type="ECO:0000256" key="7">
    <source>
        <dbReference type="ARBA" id="ARBA00022989"/>
    </source>
</evidence>
<evidence type="ECO:0000256" key="6">
    <source>
        <dbReference type="ARBA" id="ARBA00022970"/>
    </source>
</evidence>
<dbReference type="EMBL" id="WBVY01000002">
    <property type="protein sequence ID" value="KAB2657950.1"/>
    <property type="molecule type" value="Genomic_DNA"/>
</dbReference>
<dbReference type="Pfam" id="PF00528">
    <property type="entry name" value="BPD_transp_1"/>
    <property type="match status" value="1"/>
</dbReference>
<protein>
    <submittedName>
        <fullName evidence="11">ABC transporter permease subunit</fullName>
    </submittedName>
</protein>
<keyword evidence="3 9" id="KW-0813">Transport</keyword>
<evidence type="ECO:0000256" key="3">
    <source>
        <dbReference type="ARBA" id="ARBA00022448"/>
    </source>
</evidence>
<evidence type="ECO:0000256" key="1">
    <source>
        <dbReference type="ARBA" id="ARBA00004429"/>
    </source>
</evidence>
<keyword evidence="7 9" id="KW-1133">Transmembrane helix</keyword>
<keyword evidence="6" id="KW-0029">Amino-acid transport</keyword>
<comment type="similarity">
    <text evidence="2">Belongs to the binding-protein-dependent transport system permease family. HisMQ subfamily.</text>
</comment>
<feature type="transmembrane region" description="Helical" evidence="9">
    <location>
        <begin position="216"/>
        <end position="242"/>
    </location>
</feature>
<dbReference type="InterPro" id="IPR010065">
    <property type="entry name" value="AA_ABC_transptr_permease_3TM"/>
</dbReference>
<feature type="transmembrane region" description="Helical" evidence="9">
    <location>
        <begin position="262"/>
        <end position="281"/>
    </location>
</feature>
<evidence type="ECO:0000313" key="11">
    <source>
        <dbReference type="EMBL" id="KAB2657950.1"/>
    </source>
</evidence>
<dbReference type="PANTHER" id="PTHR30614">
    <property type="entry name" value="MEMBRANE COMPONENT OF AMINO ACID ABC TRANSPORTER"/>
    <property type="match status" value="1"/>
</dbReference>
<evidence type="ECO:0000313" key="12">
    <source>
        <dbReference type="Proteomes" id="UP000460650"/>
    </source>
</evidence>
<dbReference type="PANTHER" id="PTHR30614:SF37">
    <property type="entry name" value="AMINO-ACID ABC TRANSPORTER PERMEASE PROTEIN YHDX-RELATED"/>
    <property type="match status" value="1"/>
</dbReference>
<evidence type="ECO:0000259" key="10">
    <source>
        <dbReference type="PROSITE" id="PS50928"/>
    </source>
</evidence>
<sequence length="394" mass="42867">MSGQSTSLATGYSGVFTSVALRRWLVQLLIVAALVAAGYVAFSNLNSNLAQRGLSLGFDFLRQEAGFEISFSLIPFSASDNYMRVFLVGLTNTLLVTILTIILSTILGFVVGVARLSSTWALSKTAILYVEIVRNLPQLLHIMLWYNVALRNMPVPKNAVGLLDVVYLTNRGIYIPAIHSDRPLLWVVSVLFAIASSIALYVSITRRSDAIGRPLNAWLPSLAALVLLPVAVAFVSGSTLSIDMPQLKGFNFIGGWVFVPELSALVFAMAIYNAAFIAELVRASIEAVSRGQREASAAIGFNWAQTLRYVIIPQALRVLIPPLGNQYLNILKGSSLAVAIGFPDLVSVFTGITMNQTGRAIEIVMMTMGTYLLIGLVITVLLNVFNYMTRIVER</sequence>
<feature type="transmembrane region" description="Helical" evidence="9">
    <location>
        <begin position="24"/>
        <end position="42"/>
    </location>
</feature>
<dbReference type="PROSITE" id="PS50928">
    <property type="entry name" value="ABC_TM1"/>
    <property type="match status" value="1"/>
</dbReference>
<comment type="subcellular location">
    <subcellularLocation>
        <location evidence="1">Cell inner membrane</location>
        <topology evidence="1">Multi-pass membrane protein</topology>
    </subcellularLocation>
    <subcellularLocation>
        <location evidence="9">Cell membrane</location>
        <topology evidence="9">Multi-pass membrane protein</topology>
    </subcellularLocation>
</comment>
<dbReference type="SUPFAM" id="SSF161098">
    <property type="entry name" value="MetI-like"/>
    <property type="match status" value="1"/>
</dbReference>
<organism evidence="11 12">
    <name type="scientific">Brucella tritici</name>
    <dbReference type="NCBI Taxonomy" id="94626"/>
    <lineage>
        <taxon>Bacteria</taxon>
        <taxon>Pseudomonadati</taxon>
        <taxon>Pseudomonadota</taxon>
        <taxon>Alphaproteobacteria</taxon>
        <taxon>Hyphomicrobiales</taxon>
        <taxon>Brucellaceae</taxon>
        <taxon>Brucella/Ochrobactrum group</taxon>
        <taxon>Brucella</taxon>
    </lineage>
</organism>
<dbReference type="InterPro" id="IPR043429">
    <property type="entry name" value="ArtM/GltK/GlnP/TcyL/YhdX-like"/>
</dbReference>
<gene>
    <name evidence="11" type="ORF">F9K94_06965</name>
</gene>
<feature type="transmembrane region" description="Helical" evidence="9">
    <location>
        <begin position="184"/>
        <end position="204"/>
    </location>
</feature>
<dbReference type="InterPro" id="IPR000515">
    <property type="entry name" value="MetI-like"/>
</dbReference>
<name>A0A7V7VW43_9HYPH</name>
<feature type="transmembrane region" description="Helical" evidence="9">
    <location>
        <begin position="336"/>
        <end position="354"/>
    </location>
</feature>
<keyword evidence="4" id="KW-1003">Cell membrane</keyword>
<proteinExistence type="inferred from homology"/>
<dbReference type="GO" id="GO:0043190">
    <property type="term" value="C:ATP-binding cassette (ABC) transporter complex"/>
    <property type="evidence" value="ECO:0007669"/>
    <property type="project" value="InterPro"/>
</dbReference>
<dbReference type="InterPro" id="IPR035906">
    <property type="entry name" value="MetI-like_sf"/>
</dbReference>
<evidence type="ECO:0000256" key="9">
    <source>
        <dbReference type="RuleBase" id="RU363032"/>
    </source>
</evidence>
<dbReference type="RefSeq" id="WP_151644462.1">
    <property type="nucleotide sequence ID" value="NZ_WBVY01000002.1"/>
</dbReference>
<comment type="caution">
    <text evidence="11">The sequence shown here is derived from an EMBL/GenBank/DDBJ whole genome shotgun (WGS) entry which is preliminary data.</text>
</comment>
<feature type="domain" description="ABC transmembrane type-1" evidence="10">
    <location>
        <begin position="90"/>
        <end position="389"/>
    </location>
</feature>
<reference evidence="11 12" key="1">
    <citation type="submission" date="2019-09" db="EMBL/GenBank/DDBJ databases">
        <title>Taxonomic organization of the family Brucellaceae based on a phylogenomic approach.</title>
        <authorList>
            <person name="Leclercq S."/>
            <person name="Cloeckaert A."/>
            <person name="Zygmunt M.S."/>
        </authorList>
    </citation>
    <scope>NUCLEOTIDE SEQUENCE [LARGE SCALE GENOMIC DNA]</scope>
    <source>
        <strain evidence="11 12">TA93</strain>
    </source>
</reference>
<keyword evidence="8 9" id="KW-0472">Membrane</keyword>
<feature type="transmembrane region" description="Helical" evidence="9">
    <location>
        <begin position="360"/>
        <end position="385"/>
    </location>
</feature>
<evidence type="ECO:0000256" key="4">
    <source>
        <dbReference type="ARBA" id="ARBA00022475"/>
    </source>
</evidence>
<dbReference type="AlphaFoldDB" id="A0A7V7VW43"/>
<dbReference type="CDD" id="cd06261">
    <property type="entry name" value="TM_PBP2"/>
    <property type="match status" value="1"/>
</dbReference>
<feature type="transmembrane region" description="Helical" evidence="9">
    <location>
        <begin position="85"/>
        <end position="114"/>
    </location>
</feature>
<dbReference type="NCBIfam" id="TIGR01726">
    <property type="entry name" value="HEQRo_perm_3TM"/>
    <property type="match status" value="1"/>
</dbReference>
<evidence type="ECO:0000256" key="8">
    <source>
        <dbReference type="ARBA" id="ARBA00023136"/>
    </source>
</evidence>
<evidence type="ECO:0000256" key="2">
    <source>
        <dbReference type="ARBA" id="ARBA00010072"/>
    </source>
</evidence>